<comment type="caution">
    <text evidence="3">The sequence shown here is derived from an EMBL/GenBank/DDBJ whole genome shotgun (WGS) entry which is preliminary data.</text>
</comment>
<accession>A0A6A5ADT2</accession>
<keyword evidence="1" id="KW-0175">Coiled coil</keyword>
<gene>
    <name evidence="3" type="ORF">AaE_008918</name>
</gene>
<evidence type="ECO:0000313" key="3">
    <source>
        <dbReference type="EMBL" id="KAF0737723.1"/>
    </source>
</evidence>
<feature type="region of interest" description="Disordered" evidence="2">
    <location>
        <begin position="49"/>
        <end position="70"/>
    </location>
</feature>
<dbReference type="InterPro" id="IPR031139">
    <property type="entry name" value="RPGRIP1_fam"/>
</dbReference>
<organism evidence="3 4">
    <name type="scientific">Aphanomyces astaci</name>
    <name type="common">Crayfish plague agent</name>
    <dbReference type="NCBI Taxonomy" id="112090"/>
    <lineage>
        <taxon>Eukaryota</taxon>
        <taxon>Sar</taxon>
        <taxon>Stramenopiles</taxon>
        <taxon>Oomycota</taxon>
        <taxon>Saprolegniomycetes</taxon>
        <taxon>Saprolegniales</taxon>
        <taxon>Verrucalvaceae</taxon>
        <taxon>Aphanomyces</taxon>
    </lineage>
</organism>
<evidence type="ECO:0000313" key="4">
    <source>
        <dbReference type="Proteomes" id="UP000469452"/>
    </source>
</evidence>
<sequence>MADLKHPFEDKYLDLKDENIALKKKKNEQEDTIKRMYTKLAMIEETLKRKEKEQVPEADSPVKGGVAGTSFRRDVETERFIHELRRENAALRKKTQAMTESSRYGFQKDKQKVAASKKKGPVPVKHQSSPGHHHHQTPPSSNNTLKGHSSMARAMHHAHHYASSSSAAAGGVRGRDDKSLEAALKARMVTAERHVVQLHRENADLKESHHHHHNNNNDGMNDSVEQLQRELRDRQAQLVILNARFDNLESKAMAEREIQEKTLEQMDNFNRVIHRLRSELQEAHMVRDDMEKKVAKAKDMREELEMLRAQ</sequence>
<dbReference type="Proteomes" id="UP000469452">
    <property type="component" value="Unassembled WGS sequence"/>
</dbReference>
<evidence type="ECO:0000256" key="2">
    <source>
        <dbReference type="SAM" id="MobiDB-lite"/>
    </source>
</evidence>
<dbReference type="PANTHER" id="PTHR14240">
    <property type="entry name" value="RETINITIS PIGMENTOSA GTPASE REGULATOR-INTERACTING PROTEIN"/>
    <property type="match status" value="1"/>
</dbReference>
<feature type="region of interest" description="Disordered" evidence="2">
    <location>
        <begin position="91"/>
        <end position="174"/>
    </location>
</feature>
<dbReference type="VEuPathDB" id="FungiDB:H257_10084"/>
<name>A0A6A5ADT2_APHAT</name>
<feature type="non-terminal residue" evidence="3">
    <location>
        <position position="310"/>
    </location>
</feature>
<dbReference type="EMBL" id="VJMI01014769">
    <property type="protein sequence ID" value="KAF0737723.1"/>
    <property type="molecule type" value="Genomic_DNA"/>
</dbReference>
<feature type="compositionally biased region" description="Polar residues" evidence="2">
    <location>
        <begin position="137"/>
        <end position="147"/>
    </location>
</feature>
<proteinExistence type="predicted"/>
<dbReference type="AlphaFoldDB" id="A0A6A5ADT2"/>
<evidence type="ECO:0000256" key="1">
    <source>
        <dbReference type="SAM" id="Coils"/>
    </source>
</evidence>
<reference evidence="3 4" key="1">
    <citation type="submission" date="2019-06" db="EMBL/GenBank/DDBJ databases">
        <title>Genomics analysis of Aphanomyces spp. identifies a new class of oomycete effector associated with host adaptation.</title>
        <authorList>
            <person name="Gaulin E."/>
        </authorList>
    </citation>
    <scope>NUCLEOTIDE SEQUENCE [LARGE SCALE GENOMIC DNA]</scope>
    <source>
        <strain evidence="3 4">E</strain>
    </source>
</reference>
<feature type="coiled-coil region" evidence="1">
    <location>
        <begin position="188"/>
        <end position="310"/>
    </location>
</feature>
<protein>
    <submittedName>
        <fullName evidence="3">Uncharacterized protein</fullName>
    </submittedName>
</protein>